<organism evidence="2 3">
    <name type="scientific">Boletus edulis BED1</name>
    <dbReference type="NCBI Taxonomy" id="1328754"/>
    <lineage>
        <taxon>Eukaryota</taxon>
        <taxon>Fungi</taxon>
        <taxon>Dikarya</taxon>
        <taxon>Basidiomycota</taxon>
        <taxon>Agaricomycotina</taxon>
        <taxon>Agaricomycetes</taxon>
        <taxon>Agaricomycetidae</taxon>
        <taxon>Boletales</taxon>
        <taxon>Boletineae</taxon>
        <taxon>Boletaceae</taxon>
        <taxon>Boletoideae</taxon>
        <taxon>Boletus</taxon>
    </lineage>
</organism>
<protein>
    <submittedName>
        <fullName evidence="2">Uncharacterized protein</fullName>
    </submittedName>
</protein>
<sequence>MNNDTKNPAPLGQPRQATTPRDCLPKRPGLQTESAEEFWDECIYGKDGESRVTTHPEPHTSANDIDTEIAYACSSVTVDFGCLTLRLLPVLLFQQDLEPPFAFPTNPVEESISPPCHHRTTAKYLPVEETIDEPTRPIYGISTIVPASTRGHQVTLVI</sequence>
<keyword evidence="3" id="KW-1185">Reference proteome</keyword>
<dbReference type="Proteomes" id="UP001194468">
    <property type="component" value="Unassembled WGS sequence"/>
</dbReference>
<name>A0AAD4C0C0_BOLED</name>
<dbReference type="EMBL" id="WHUW01000007">
    <property type="protein sequence ID" value="KAF8443993.1"/>
    <property type="molecule type" value="Genomic_DNA"/>
</dbReference>
<reference evidence="2" key="2">
    <citation type="journal article" date="2020" name="Nat. Commun.">
        <title>Large-scale genome sequencing of mycorrhizal fungi provides insights into the early evolution of symbiotic traits.</title>
        <authorList>
            <person name="Miyauchi S."/>
            <person name="Kiss E."/>
            <person name="Kuo A."/>
            <person name="Drula E."/>
            <person name="Kohler A."/>
            <person name="Sanchez-Garcia M."/>
            <person name="Morin E."/>
            <person name="Andreopoulos B."/>
            <person name="Barry K.W."/>
            <person name="Bonito G."/>
            <person name="Buee M."/>
            <person name="Carver A."/>
            <person name="Chen C."/>
            <person name="Cichocki N."/>
            <person name="Clum A."/>
            <person name="Culley D."/>
            <person name="Crous P.W."/>
            <person name="Fauchery L."/>
            <person name="Girlanda M."/>
            <person name="Hayes R.D."/>
            <person name="Keri Z."/>
            <person name="LaButti K."/>
            <person name="Lipzen A."/>
            <person name="Lombard V."/>
            <person name="Magnuson J."/>
            <person name="Maillard F."/>
            <person name="Murat C."/>
            <person name="Nolan M."/>
            <person name="Ohm R.A."/>
            <person name="Pangilinan J."/>
            <person name="Pereira M.F."/>
            <person name="Perotto S."/>
            <person name="Peter M."/>
            <person name="Pfister S."/>
            <person name="Riley R."/>
            <person name="Sitrit Y."/>
            <person name="Stielow J.B."/>
            <person name="Szollosi G."/>
            <person name="Zifcakova L."/>
            <person name="Stursova M."/>
            <person name="Spatafora J.W."/>
            <person name="Tedersoo L."/>
            <person name="Vaario L.M."/>
            <person name="Yamada A."/>
            <person name="Yan M."/>
            <person name="Wang P."/>
            <person name="Xu J."/>
            <person name="Bruns T."/>
            <person name="Baldrian P."/>
            <person name="Vilgalys R."/>
            <person name="Dunand C."/>
            <person name="Henrissat B."/>
            <person name="Grigoriev I.V."/>
            <person name="Hibbett D."/>
            <person name="Nagy L.G."/>
            <person name="Martin F.M."/>
        </authorList>
    </citation>
    <scope>NUCLEOTIDE SEQUENCE</scope>
    <source>
        <strain evidence="2">BED1</strain>
    </source>
</reference>
<evidence type="ECO:0000313" key="2">
    <source>
        <dbReference type="EMBL" id="KAF8443993.1"/>
    </source>
</evidence>
<comment type="caution">
    <text evidence="2">The sequence shown here is derived from an EMBL/GenBank/DDBJ whole genome shotgun (WGS) entry which is preliminary data.</text>
</comment>
<proteinExistence type="predicted"/>
<evidence type="ECO:0000256" key="1">
    <source>
        <dbReference type="SAM" id="MobiDB-lite"/>
    </source>
</evidence>
<reference evidence="2" key="1">
    <citation type="submission" date="2019-10" db="EMBL/GenBank/DDBJ databases">
        <authorList>
            <consortium name="DOE Joint Genome Institute"/>
            <person name="Kuo A."/>
            <person name="Miyauchi S."/>
            <person name="Kiss E."/>
            <person name="Drula E."/>
            <person name="Kohler A."/>
            <person name="Sanchez-Garcia M."/>
            <person name="Andreopoulos B."/>
            <person name="Barry K.W."/>
            <person name="Bonito G."/>
            <person name="Buee M."/>
            <person name="Carver A."/>
            <person name="Chen C."/>
            <person name="Cichocki N."/>
            <person name="Clum A."/>
            <person name="Culley D."/>
            <person name="Crous P.W."/>
            <person name="Fauchery L."/>
            <person name="Girlanda M."/>
            <person name="Hayes R."/>
            <person name="Keri Z."/>
            <person name="LaButti K."/>
            <person name="Lipzen A."/>
            <person name="Lombard V."/>
            <person name="Magnuson J."/>
            <person name="Maillard F."/>
            <person name="Morin E."/>
            <person name="Murat C."/>
            <person name="Nolan M."/>
            <person name="Ohm R."/>
            <person name="Pangilinan J."/>
            <person name="Pereira M."/>
            <person name="Perotto S."/>
            <person name="Peter M."/>
            <person name="Riley R."/>
            <person name="Sitrit Y."/>
            <person name="Stielow B."/>
            <person name="Szollosi G."/>
            <person name="Zifcakova L."/>
            <person name="Stursova M."/>
            <person name="Spatafora J.W."/>
            <person name="Tedersoo L."/>
            <person name="Vaario L.-M."/>
            <person name="Yamada A."/>
            <person name="Yan M."/>
            <person name="Wang P."/>
            <person name="Xu J."/>
            <person name="Bruns T."/>
            <person name="Baldrian P."/>
            <person name="Vilgalys R."/>
            <person name="Henrissat B."/>
            <person name="Grigoriev I.V."/>
            <person name="Hibbett D."/>
            <person name="Nagy L.G."/>
            <person name="Martin F.M."/>
        </authorList>
    </citation>
    <scope>NUCLEOTIDE SEQUENCE</scope>
    <source>
        <strain evidence="2">BED1</strain>
    </source>
</reference>
<feature type="region of interest" description="Disordered" evidence="1">
    <location>
        <begin position="1"/>
        <end position="35"/>
    </location>
</feature>
<gene>
    <name evidence="2" type="ORF">L210DRAFT_3502662</name>
</gene>
<accession>A0AAD4C0C0</accession>
<dbReference type="AlphaFoldDB" id="A0AAD4C0C0"/>
<evidence type="ECO:0000313" key="3">
    <source>
        <dbReference type="Proteomes" id="UP001194468"/>
    </source>
</evidence>